<feature type="domain" description="Glucose receptor Git3-like N-terminal" evidence="7">
    <location>
        <begin position="45"/>
        <end position="271"/>
    </location>
</feature>
<feature type="transmembrane region" description="Helical" evidence="6">
    <location>
        <begin position="169"/>
        <end position="190"/>
    </location>
</feature>
<evidence type="ECO:0000259" key="7">
    <source>
        <dbReference type="Pfam" id="PF11710"/>
    </source>
</evidence>
<reference evidence="9 10" key="1">
    <citation type="journal article" date="2011" name="Proc. Natl. Acad. Sci. U.S.A.">
        <title>Evolutionary erosion of yeast sex chromosomes by mating-type switching accidents.</title>
        <authorList>
            <person name="Gordon J.L."/>
            <person name="Armisen D."/>
            <person name="Proux-Wera E."/>
            <person name="Oheigeartaigh S.S."/>
            <person name="Byrne K.P."/>
            <person name="Wolfe K.H."/>
        </authorList>
    </citation>
    <scope>NUCLEOTIDE SEQUENCE [LARGE SCALE GENOMIC DNA]</scope>
    <source>
        <strain evidence="10">ATCC 76901 / BCRC 22586 / CBS 4309 / NBRC 1992 / NRRL Y-12630</strain>
    </source>
</reference>
<comment type="subcellular location">
    <subcellularLocation>
        <location evidence="1">Membrane</location>
        <topology evidence="1">Multi-pass membrane protein</topology>
    </subcellularLocation>
</comment>
<dbReference type="GO" id="GO:0005536">
    <property type="term" value="F:D-glucose binding"/>
    <property type="evidence" value="ECO:0007669"/>
    <property type="project" value="EnsemblFungi"/>
</dbReference>
<evidence type="ECO:0008006" key="11">
    <source>
        <dbReference type="Google" id="ProtNLM"/>
    </source>
</evidence>
<dbReference type="GeneID" id="96905566"/>
<feature type="transmembrane region" description="Helical" evidence="6">
    <location>
        <begin position="121"/>
        <end position="148"/>
    </location>
</feature>
<dbReference type="eggNOG" id="ENOG502QU8E">
    <property type="taxonomic scope" value="Eukaryota"/>
</dbReference>
<dbReference type="OrthoDB" id="5368598at2759"/>
<evidence type="ECO:0000256" key="2">
    <source>
        <dbReference type="ARBA" id="ARBA00022692"/>
    </source>
</evidence>
<feature type="domain" description="G protein-coupled receptor GPR1/2/3 C-terminal" evidence="8">
    <location>
        <begin position="530"/>
        <end position="605"/>
    </location>
</feature>
<dbReference type="InterPro" id="IPR022596">
    <property type="entry name" value="GPR1/2/3_C"/>
</dbReference>
<accession>G0VK45</accession>
<keyword evidence="2 6" id="KW-0812">Transmembrane</keyword>
<evidence type="ECO:0000256" key="6">
    <source>
        <dbReference type="SAM" id="Phobius"/>
    </source>
</evidence>
<dbReference type="OMA" id="NMEGGLY"/>
<keyword evidence="10" id="KW-1185">Reference proteome</keyword>
<dbReference type="FunCoup" id="G0VK45">
    <property type="interactions" value="189"/>
</dbReference>
<feature type="transmembrane region" description="Helical" evidence="6">
    <location>
        <begin position="47"/>
        <end position="70"/>
    </location>
</feature>
<dbReference type="AlphaFoldDB" id="G0VK45"/>
<dbReference type="KEGG" id="ncs:NCAS_0I02110"/>
<evidence type="ECO:0000259" key="8">
    <source>
        <dbReference type="Pfam" id="PF11970"/>
    </source>
</evidence>
<name>G0VK45_NAUCA</name>
<keyword evidence="3 6" id="KW-1133">Transmembrane helix</keyword>
<dbReference type="InParanoid" id="G0VK45"/>
<reference key="2">
    <citation type="submission" date="2011-08" db="EMBL/GenBank/DDBJ databases">
        <title>Genome sequence of Naumovozyma castellii.</title>
        <authorList>
            <person name="Gordon J.L."/>
            <person name="Armisen D."/>
            <person name="Proux-Wera E."/>
            <person name="OhEigeartaigh S.S."/>
            <person name="Byrne K.P."/>
            <person name="Wolfe K.H."/>
        </authorList>
    </citation>
    <scope>NUCLEOTIDE SEQUENCE</scope>
    <source>
        <strain>Type strain:CBS 4309</strain>
    </source>
</reference>
<evidence type="ECO:0000256" key="1">
    <source>
        <dbReference type="ARBA" id="ARBA00004141"/>
    </source>
</evidence>
<dbReference type="PANTHER" id="PTHR23112">
    <property type="entry name" value="G PROTEIN-COUPLED RECEPTOR 157-RELATED"/>
    <property type="match status" value="1"/>
</dbReference>
<evidence type="ECO:0000313" key="9">
    <source>
        <dbReference type="EMBL" id="CCC71879.1"/>
    </source>
</evidence>
<dbReference type="GO" id="GO:0009731">
    <property type="term" value="P:detection of sucrose stimulus"/>
    <property type="evidence" value="ECO:0007669"/>
    <property type="project" value="EnsemblFungi"/>
</dbReference>
<proteinExistence type="predicted"/>
<evidence type="ECO:0000256" key="3">
    <source>
        <dbReference type="ARBA" id="ARBA00022989"/>
    </source>
</evidence>
<dbReference type="RefSeq" id="XP_003678221.1">
    <property type="nucleotide sequence ID" value="XM_003678173.1"/>
</dbReference>
<dbReference type="InterPro" id="IPR023041">
    <property type="entry name" value="Glucose_rcpt_Git3-like_N"/>
</dbReference>
<dbReference type="GO" id="GO:0009745">
    <property type="term" value="P:sucrose mediated signaling"/>
    <property type="evidence" value="ECO:0007669"/>
    <property type="project" value="EnsemblFungi"/>
</dbReference>
<dbReference type="PANTHER" id="PTHR23112:SF37">
    <property type="entry name" value="G PROTEIN-COUPLED RECEPTOR GPR1"/>
    <property type="match status" value="1"/>
</dbReference>
<dbReference type="SUPFAM" id="SSF81321">
    <property type="entry name" value="Family A G protein-coupled receptor-like"/>
    <property type="match status" value="1"/>
</dbReference>
<dbReference type="STRING" id="1064592.G0VK45"/>
<dbReference type="Pfam" id="PF11710">
    <property type="entry name" value="Git3"/>
    <property type="match status" value="1"/>
</dbReference>
<sequence>MESNVAPTNFKNLTQAFQDNTNTTTLNVALGLPGLFSTYSDAETRNLQIITIASSSTSILAGLIGMFYLFNIDRRRRVFRHSLILLLLAFDTLKAIIFLIYPVATFIHKHVYGIPRFYNTLGWFTAFSIEGVDLIIGIFAIHFALLIFKPNWKWRNKRTGNLEGGLYKIRYFIIPTLFMFPVLMASLAFIDFDVRPKLSSNINIVLDNNDISIRSKTRIGGYKPWGSWCYLSPTPIWYRLVLSWGPRYFLILSIFLIYISIYVYVRRESARIKAHLREYMDTEMIAEDLHPVPTHGKIYIPKSWLKLSLLRPFLFVIKIVKGFFSLSIFPYEETSTESQSDEPHGRSSGERADAKEHLPLADVEDDSDIPEGGLQILRYKSNNNKHRPSRRGTSRRHSSVDASSYQYNSNTSLSSSKNETIPPLPKISPAKLSDINELLTSDHLSTNNKSSSIIPQVSSMDSIVLLGSNISTNTSQRPATQDGTSNQKTTELLHHLDNVEFDENLAGRNISNELSDVKRDFQRQTYSDMKRRRNQIERNLKSIFIYPFSYVLIWVFPLVIDVSQYSYEIKNGPIVWLAYIDSFIRPASCFINMLVSMYRERPWRYSWEVIQSNELLEKYMIKGNIGEDDIQTLCNSDLGRKGWYFRGKSRKSECWKYSAALWRRSFWYIYRVIRGILHAHITFEDNCYDSFYWEQYYKGLNPVSSMEGHNEDTANVMYQIDDYEAASQKSEIVKVPIYWRIIHMIPMLNGVDLDDLDRRLRLKYNNDEFIIPGLQFALNDNISSVSPVTTFSSDEKYRNLEHKMKLAPSKGQFHPSSQMSNNKRTKPVDSEGQMDLLSFLNGSM</sequence>
<feature type="compositionally biased region" description="Basic residues" evidence="5">
    <location>
        <begin position="383"/>
        <end position="397"/>
    </location>
</feature>
<feature type="compositionally biased region" description="Polar residues" evidence="5">
    <location>
        <begin position="400"/>
        <end position="419"/>
    </location>
</feature>
<keyword evidence="4 6" id="KW-0472">Membrane</keyword>
<dbReference type="EMBL" id="HE576760">
    <property type="protein sequence ID" value="CCC71879.1"/>
    <property type="molecule type" value="Genomic_DNA"/>
</dbReference>
<evidence type="ECO:0000256" key="5">
    <source>
        <dbReference type="SAM" id="MobiDB-lite"/>
    </source>
</evidence>
<feature type="region of interest" description="Disordered" evidence="5">
    <location>
        <begin position="377"/>
        <end position="428"/>
    </location>
</feature>
<dbReference type="GO" id="GO:0007124">
    <property type="term" value="P:pseudohyphal growth"/>
    <property type="evidence" value="ECO:0007669"/>
    <property type="project" value="EnsemblFungi"/>
</dbReference>
<dbReference type="HOGENOM" id="CLU_314960_0_0_1"/>
<dbReference type="GO" id="GO:0001403">
    <property type="term" value="P:invasive growth in response to glucose limitation"/>
    <property type="evidence" value="ECO:0007669"/>
    <property type="project" value="EnsemblFungi"/>
</dbReference>
<feature type="region of interest" description="Disordered" evidence="5">
    <location>
        <begin position="808"/>
        <end position="831"/>
    </location>
</feature>
<feature type="transmembrane region" description="Helical" evidence="6">
    <location>
        <begin position="539"/>
        <end position="556"/>
    </location>
</feature>
<dbReference type="Proteomes" id="UP000001640">
    <property type="component" value="Chromosome 9"/>
</dbReference>
<organism evidence="9 10">
    <name type="scientific">Naumovozyma castellii</name>
    <name type="common">Yeast</name>
    <name type="synonym">Saccharomyces castellii</name>
    <dbReference type="NCBI Taxonomy" id="27288"/>
    <lineage>
        <taxon>Eukaryota</taxon>
        <taxon>Fungi</taxon>
        <taxon>Dikarya</taxon>
        <taxon>Ascomycota</taxon>
        <taxon>Saccharomycotina</taxon>
        <taxon>Saccharomycetes</taxon>
        <taxon>Saccharomycetales</taxon>
        <taxon>Saccharomycetaceae</taxon>
        <taxon>Naumovozyma</taxon>
    </lineage>
</organism>
<feature type="transmembrane region" description="Helical" evidence="6">
    <location>
        <begin position="82"/>
        <end position="101"/>
    </location>
</feature>
<dbReference type="Pfam" id="PF11970">
    <property type="entry name" value="GPR_Gpa2_C"/>
    <property type="match status" value="1"/>
</dbReference>
<dbReference type="GO" id="GO:0005886">
    <property type="term" value="C:plasma membrane"/>
    <property type="evidence" value="ECO:0007669"/>
    <property type="project" value="EnsemblFungi"/>
</dbReference>
<feature type="transmembrane region" description="Helical" evidence="6">
    <location>
        <begin position="576"/>
        <end position="595"/>
    </location>
</feature>
<dbReference type="GO" id="GO:0004930">
    <property type="term" value="F:G protein-coupled receptor activity"/>
    <property type="evidence" value="ECO:0007669"/>
    <property type="project" value="EnsemblFungi"/>
</dbReference>
<gene>
    <name evidence="9" type="primary">NCAS0I02110</name>
    <name evidence="9" type="ordered locus">NCAS_0I02110</name>
</gene>
<protein>
    <recommendedName>
        <fullName evidence="11">G-protein coupled receptors family 1 profile domain-containing protein</fullName>
    </recommendedName>
</protein>
<evidence type="ECO:0000256" key="4">
    <source>
        <dbReference type="ARBA" id="ARBA00023136"/>
    </source>
</evidence>
<dbReference type="GO" id="GO:0007189">
    <property type="term" value="P:adenylate cyclase-activating G protein-coupled receptor signaling pathway"/>
    <property type="evidence" value="ECO:0007669"/>
    <property type="project" value="TreeGrafter"/>
</dbReference>
<dbReference type="GO" id="GO:0010255">
    <property type="term" value="P:glucose mediated signaling pathway"/>
    <property type="evidence" value="ECO:0007669"/>
    <property type="project" value="EnsemblFungi"/>
</dbReference>
<feature type="transmembrane region" description="Helical" evidence="6">
    <location>
        <begin position="248"/>
        <end position="265"/>
    </location>
</feature>
<evidence type="ECO:0000313" key="10">
    <source>
        <dbReference type="Proteomes" id="UP000001640"/>
    </source>
</evidence>